<feature type="transmembrane region" description="Helical" evidence="9">
    <location>
        <begin position="1630"/>
        <end position="1653"/>
    </location>
</feature>
<dbReference type="InterPro" id="IPR017871">
    <property type="entry name" value="ABC_transporter-like_CS"/>
</dbReference>
<dbReference type="GO" id="GO:0016020">
    <property type="term" value="C:membrane"/>
    <property type="evidence" value="ECO:0007669"/>
    <property type="project" value="UniProtKB-SubCell"/>
</dbReference>
<feature type="transmembrane region" description="Helical" evidence="9">
    <location>
        <begin position="1395"/>
        <end position="1417"/>
    </location>
</feature>
<evidence type="ECO:0000256" key="6">
    <source>
        <dbReference type="ARBA" id="ARBA00022989"/>
    </source>
</evidence>
<protein>
    <recommendedName>
        <fullName evidence="10">ABC transporter domain-containing protein</fullName>
    </recommendedName>
</protein>
<keyword evidence="4" id="KW-0547">Nucleotide-binding</keyword>
<comment type="subcellular location">
    <subcellularLocation>
        <location evidence="1">Membrane</location>
        <topology evidence="1">Multi-pass membrane protein</topology>
    </subcellularLocation>
</comment>
<name>A0A6A5CAB0_NAEFO</name>
<organism evidence="11 12">
    <name type="scientific">Naegleria fowleri</name>
    <name type="common">Brain eating amoeba</name>
    <dbReference type="NCBI Taxonomy" id="5763"/>
    <lineage>
        <taxon>Eukaryota</taxon>
        <taxon>Discoba</taxon>
        <taxon>Heterolobosea</taxon>
        <taxon>Tetramitia</taxon>
        <taxon>Eutetramitia</taxon>
        <taxon>Vahlkampfiidae</taxon>
        <taxon>Naegleria</taxon>
    </lineage>
</organism>
<evidence type="ECO:0000256" key="3">
    <source>
        <dbReference type="ARBA" id="ARBA00022692"/>
    </source>
</evidence>
<feature type="transmembrane region" description="Helical" evidence="9">
    <location>
        <begin position="1528"/>
        <end position="1550"/>
    </location>
</feature>
<proteinExistence type="predicted"/>
<keyword evidence="7 9" id="KW-0472">Membrane</keyword>
<keyword evidence="2" id="KW-0813">Transport</keyword>
<dbReference type="Pfam" id="PF19055">
    <property type="entry name" value="ABC2_membrane_7"/>
    <property type="match status" value="2"/>
</dbReference>
<sequence length="1692" mass="190037">MTITTTTPVVSMRSSSSILTHRFHSGKDHVLFQKLKEHLNNKPQPIHASLSTRTISETPNTNYVYRGPTSSEICVSNLLLGRYIKDLWCEQVNPYSGTPEILSDISVMKSSDFSYDCVRPQPLSFSNTTFDDQMDDCFSVVGIRAFDYTGTFIMPGTSYMIEALRNGRIFFINTNIQYILGGATRIYYKPDKYENIIKFDGHAQVTGKGSDSHDHISFAQKSVDSSNLHINGMYNIENQALQLAKTWYYALDPSVTQVLQLKMIRDPTSQNIYSVALLKQNKENLYQLIFLQPDAIYNNNFGNVRKWDIIIPAGNEQIHFDSSIQFGNFSSRAPMRVNAKIFEANNLALARALITIHTDKQVRIFEFNDNSDNMVIDFTKEDLLSTFYNAPEFTKITYAHLISETIRRPLSLDRFSTCSNIKFPLSQNVFLVLGLTQNYDGPSNIIYTMLVHHIHEFSSYNFVKSTQTNTANRPENFSCKPTEYIDNTGACASNIESYTRFDNEILSITSKFMDINETINEVDAYDPGGHLNAPVLCELTYMGPNAPPDREKCRSMAESVACEIDIFNGGLGDVSNLYSFFYSYWQENIFVTKSNAAIEVHAMALDLDPTDTQAYVTLTKLNRFKVLGKIVDLHLSSNNLHMFISVSRQRWEIDALKRYSLVCETLSKNPDDMFLKAFKDECELVPPIPINENQFALVTSACIKGSLCSSFSRRLIRSTSSKGTFVYRSVAEIPCIIGSYCVAGIRIPCPLGYICPDFGMVAPQKCNANYGYQTCYSDSLDTAYTCPNGTLCTTDYLIPIPASPGHFVKKTDYGQGIVVIDGLEKCSEGDYCNLAREAITTPNNYSLSVLLCPADTYCVNASILEPSLCSYTNDSMDYCPPGTVSKNLCPAGYYCENPNSIKPCSPTQYCPEGSFTYQLCPEGYYCPNASIHIVCPAGYFCRQGSIEPSPCSWFLSSCPEKSASDRMTYGGLLLVFVLLFLIAVLYFAYEAAFKLYVKMSTRQRKRNPGESSSLFSPKQKSYSTANSGTCSFHEEQFTVDIGFQDLGLVLRGSGKKVLNGVTGEIKHGKLTAVMGLSGAGKSTFITTLSNRAYYGTQVGKVFVNGIEERLSNYNRKIGFVPQDDIMISTMTVEETLYFSAKTRLDASTPQKQINAIVNDVIKVLRLEDVRHSLIGDQEKRGISGGQRKRVNVGIELVSSPYVLFLDEPTSGLDSASSKEVCEALQAIASCGITVITVIHQPRYEIFNMFDTLLLLGKGGKTIYLGPISRVEEYFTELGFTKPNGTNLADFVIDVSAGLIQNDTNDFDPSSLPDIWIQKKAKYSDEEPGIAQYLPKEENGTSSQSINSSLPLSDESRKKNEPPKRSNNKFKNPRLPYFSQFFMCFKRSLTQLLRTLPSLVLDYSLIFLCGAFLGLIYYNKVYIGPPPKAVYEMCPNGLQEICSQPLEDPIYSTSSLMTLAMALMGAMSALRAFGGEYLVFYRESQTGLSTFCYFWAKDISLFIVNIFAPVVFLSIYYTTVSPRAPVYEYYYVLLLVYWTSYGLGYFISIIINPNIAQLTAVVIVFIFNTFSGATTPLPTLKAMYFPINYLPYLSYLTYSHENAYLIELKRYEGMYDLSKSLKIMGYSWDDFYMTIYMMIVYGFIFRIAAFIALVCVKPSSLYNLAVVSIINFFQTKVRAILRMFKRKSRASDV</sequence>
<dbReference type="FunFam" id="3.40.50.300:FF:000367">
    <property type="entry name" value="ABC transporter G family member 24"/>
    <property type="match status" value="1"/>
</dbReference>
<reference evidence="11 12" key="1">
    <citation type="journal article" date="2019" name="Sci. Rep.">
        <title>Nanopore sequencing improves the draft genome of the human pathogenic amoeba Naegleria fowleri.</title>
        <authorList>
            <person name="Liechti N."/>
            <person name="Schurch N."/>
            <person name="Bruggmann R."/>
            <person name="Wittwer M."/>
        </authorList>
    </citation>
    <scope>NUCLEOTIDE SEQUENCE [LARGE SCALE GENOMIC DNA]</scope>
    <source>
        <strain evidence="11 12">ATCC 30894</strain>
    </source>
</reference>
<feature type="transmembrane region" description="Helical" evidence="9">
    <location>
        <begin position="1455"/>
        <end position="1478"/>
    </location>
</feature>
<dbReference type="GeneID" id="68115045"/>
<evidence type="ECO:0000313" key="11">
    <source>
        <dbReference type="EMBL" id="KAF0983912.1"/>
    </source>
</evidence>
<evidence type="ECO:0000313" key="12">
    <source>
        <dbReference type="Proteomes" id="UP000444721"/>
    </source>
</evidence>
<evidence type="ECO:0000256" key="7">
    <source>
        <dbReference type="ARBA" id="ARBA00023136"/>
    </source>
</evidence>
<dbReference type="PROSITE" id="PS50893">
    <property type="entry name" value="ABC_TRANSPORTER_2"/>
    <property type="match status" value="1"/>
</dbReference>
<dbReference type="Gene3D" id="3.40.50.300">
    <property type="entry name" value="P-loop containing nucleotide triphosphate hydrolases"/>
    <property type="match status" value="1"/>
</dbReference>
<feature type="compositionally biased region" description="Basic and acidic residues" evidence="8">
    <location>
        <begin position="1353"/>
        <end position="1363"/>
    </location>
</feature>
<feature type="transmembrane region" description="Helical" evidence="9">
    <location>
        <begin position="1557"/>
        <end position="1576"/>
    </location>
</feature>
<dbReference type="GO" id="GO:0016887">
    <property type="term" value="F:ATP hydrolysis activity"/>
    <property type="evidence" value="ECO:0007669"/>
    <property type="project" value="InterPro"/>
</dbReference>
<evidence type="ECO:0000256" key="9">
    <source>
        <dbReference type="SAM" id="Phobius"/>
    </source>
</evidence>
<dbReference type="PANTHER" id="PTHR48041:SF91">
    <property type="entry name" value="ABC TRANSPORTER G FAMILY MEMBER 28"/>
    <property type="match status" value="1"/>
</dbReference>
<dbReference type="InterPro" id="IPR027417">
    <property type="entry name" value="P-loop_NTPase"/>
</dbReference>
<dbReference type="Pfam" id="PF00005">
    <property type="entry name" value="ABC_tran"/>
    <property type="match status" value="1"/>
</dbReference>
<keyword evidence="12" id="KW-1185">Reference proteome</keyword>
<dbReference type="VEuPathDB" id="AmoebaDB:FDP41_007827"/>
<feature type="transmembrane region" description="Helical" evidence="9">
    <location>
        <begin position="1498"/>
        <end position="1516"/>
    </location>
</feature>
<evidence type="ECO:0000259" key="10">
    <source>
        <dbReference type="PROSITE" id="PS50893"/>
    </source>
</evidence>
<dbReference type="InterPro" id="IPR050352">
    <property type="entry name" value="ABCG_transporters"/>
</dbReference>
<dbReference type="VEuPathDB" id="AmoebaDB:NF0018180"/>
<evidence type="ECO:0000256" key="8">
    <source>
        <dbReference type="SAM" id="MobiDB-lite"/>
    </source>
</evidence>
<keyword evidence="3 9" id="KW-0812">Transmembrane</keyword>
<feature type="transmembrane region" description="Helical" evidence="9">
    <location>
        <begin position="967"/>
        <end position="989"/>
    </location>
</feature>
<feature type="region of interest" description="Disordered" evidence="8">
    <location>
        <begin position="1333"/>
        <end position="1370"/>
    </location>
</feature>
<feature type="domain" description="ABC transporter" evidence="10">
    <location>
        <begin position="1041"/>
        <end position="1282"/>
    </location>
</feature>
<dbReference type="PANTHER" id="PTHR48041">
    <property type="entry name" value="ABC TRANSPORTER G FAMILY MEMBER 28"/>
    <property type="match status" value="1"/>
</dbReference>
<dbReference type="OMA" id="HENAYLI"/>
<dbReference type="InterPro" id="IPR043926">
    <property type="entry name" value="ABCG_dom"/>
</dbReference>
<comment type="caution">
    <text evidence="11">The sequence shown here is derived from an EMBL/GenBank/DDBJ whole genome shotgun (WGS) entry which is preliminary data.</text>
</comment>
<accession>A0A6A5CAB0</accession>
<dbReference type="InterPro" id="IPR003439">
    <property type="entry name" value="ABC_transporter-like_ATP-bd"/>
</dbReference>
<dbReference type="EMBL" id="VFQX01000004">
    <property type="protein sequence ID" value="KAF0983912.1"/>
    <property type="molecule type" value="Genomic_DNA"/>
</dbReference>
<dbReference type="CDD" id="cd03213">
    <property type="entry name" value="ABCG_EPDR"/>
    <property type="match status" value="1"/>
</dbReference>
<dbReference type="GO" id="GO:0140359">
    <property type="term" value="F:ABC-type transporter activity"/>
    <property type="evidence" value="ECO:0007669"/>
    <property type="project" value="InterPro"/>
</dbReference>
<dbReference type="SUPFAM" id="SSF52540">
    <property type="entry name" value="P-loop containing nucleoside triphosphate hydrolases"/>
    <property type="match status" value="1"/>
</dbReference>
<evidence type="ECO:0000256" key="2">
    <source>
        <dbReference type="ARBA" id="ARBA00022448"/>
    </source>
</evidence>
<dbReference type="PROSITE" id="PS00211">
    <property type="entry name" value="ABC_TRANSPORTER_1"/>
    <property type="match status" value="1"/>
</dbReference>
<keyword evidence="5" id="KW-0067">ATP-binding</keyword>
<dbReference type="RefSeq" id="XP_044568625.1">
    <property type="nucleotide sequence ID" value="XM_044711614.1"/>
</dbReference>
<dbReference type="InterPro" id="IPR003593">
    <property type="entry name" value="AAA+_ATPase"/>
</dbReference>
<dbReference type="SMART" id="SM01411">
    <property type="entry name" value="Ephrin_rec_like"/>
    <property type="match status" value="2"/>
</dbReference>
<dbReference type="CDD" id="cd00185">
    <property type="entry name" value="TNFRSF"/>
    <property type="match status" value="1"/>
</dbReference>
<keyword evidence="6 9" id="KW-1133">Transmembrane helix</keyword>
<dbReference type="Proteomes" id="UP000444721">
    <property type="component" value="Unassembled WGS sequence"/>
</dbReference>
<feature type="compositionally biased region" description="Low complexity" evidence="8">
    <location>
        <begin position="1341"/>
        <end position="1352"/>
    </location>
</feature>
<evidence type="ECO:0000256" key="1">
    <source>
        <dbReference type="ARBA" id="ARBA00004141"/>
    </source>
</evidence>
<dbReference type="GO" id="GO:0005524">
    <property type="term" value="F:ATP binding"/>
    <property type="evidence" value="ECO:0007669"/>
    <property type="project" value="UniProtKB-KW"/>
</dbReference>
<dbReference type="VEuPathDB" id="AmoebaDB:NfTy_005580"/>
<evidence type="ECO:0000256" key="5">
    <source>
        <dbReference type="ARBA" id="ARBA00022840"/>
    </source>
</evidence>
<dbReference type="SMART" id="SM00382">
    <property type="entry name" value="AAA"/>
    <property type="match status" value="1"/>
</dbReference>
<gene>
    <name evidence="11" type="ORF">FDP41_007827</name>
</gene>
<evidence type="ECO:0000256" key="4">
    <source>
        <dbReference type="ARBA" id="ARBA00022741"/>
    </source>
</evidence>
<dbReference type="OrthoDB" id="66620at2759"/>